<gene>
    <name evidence="1" type="ORF">SU60_17345</name>
</gene>
<reference evidence="1 2" key="1">
    <citation type="submission" date="2015-01" db="EMBL/GenBank/DDBJ databases">
        <title>Draft genome of Vibrio mytili type strain CAIM 528.</title>
        <authorList>
            <person name="Gonzalez-Castillo A."/>
            <person name="Gomez-Gil B."/>
            <person name="Enciso-Ibarra J."/>
        </authorList>
    </citation>
    <scope>NUCLEOTIDE SEQUENCE [LARGE SCALE GENOMIC DNA]</scope>
    <source>
        <strain evidence="1 2">CAIM 528</strain>
    </source>
</reference>
<accession>A0A0C3I3V8</accession>
<organism evidence="1 2">
    <name type="scientific">Vibrio mytili</name>
    <dbReference type="NCBI Taxonomy" id="50718"/>
    <lineage>
        <taxon>Bacteria</taxon>
        <taxon>Pseudomonadati</taxon>
        <taxon>Pseudomonadota</taxon>
        <taxon>Gammaproteobacteria</taxon>
        <taxon>Vibrionales</taxon>
        <taxon>Vibrionaceae</taxon>
        <taxon>Vibrio</taxon>
    </lineage>
</organism>
<dbReference type="Proteomes" id="UP000031977">
    <property type="component" value="Unassembled WGS sequence"/>
</dbReference>
<dbReference type="RefSeq" id="WP_041156638.1">
    <property type="nucleotide sequence ID" value="NZ_CBCRVP010000052.1"/>
</dbReference>
<dbReference type="EMBL" id="JXOK01000068">
    <property type="protein sequence ID" value="KIN09730.1"/>
    <property type="molecule type" value="Genomic_DNA"/>
</dbReference>
<dbReference type="AlphaFoldDB" id="A0A0C3I3V8"/>
<proteinExistence type="predicted"/>
<name>A0A0C3I3V8_9VIBR</name>
<dbReference type="OrthoDB" id="700654at2"/>
<sequence length="231" mass="26923">MNLEPLIEELKSIAEEFPLKEYFTWMMPEDCPLDFPSEITSNYDRNIFMKHNLSSLLVNDLTNRYWVIQKWGGIGSLKSTEKNDDILSKLDARLSKGALDKNTFDVISSMSKVASFLDHTKYAIYDSRVIYSLNWLLLKHTDTNEFYPMPSGRNKDLIKLDLDTIINLTGRDSDKISYKDAYHRYCDLMIELSKAIYERHEPYWSEMLLFSIAPKYITGDIKQSISISIND</sequence>
<comment type="caution">
    <text evidence="1">The sequence shown here is derived from an EMBL/GenBank/DDBJ whole genome shotgun (WGS) entry which is preliminary data.</text>
</comment>
<evidence type="ECO:0000313" key="1">
    <source>
        <dbReference type="EMBL" id="KIN09730.1"/>
    </source>
</evidence>
<evidence type="ECO:0000313" key="2">
    <source>
        <dbReference type="Proteomes" id="UP000031977"/>
    </source>
</evidence>
<protein>
    <submittedName>
        <fullName evidence="1">Uncharacterized protein</fullName>
    </submittedName>
</protein>
<keyword evidence="2" id="KW-1185">Reference proteome</keyword>